<dbReference type="Gene3D" id="3.20.20.150">
    <property type="entry name" value="Divalent-metal-dependent TIM barrel enzymes"/>
    <property type="match status" value="1"/>
</dbReference>
<evidence type="ECO:0000256" key="1">
    <source>
        <dbReference type="ARBA" id="ARBA00022723"/>
    </source>
</evidence>
<dbReference type="EC" id="4.2.1.118" evidence="2"/>
<keyword evidence="2" id="KW-0456">Lyase</keyword>
<feature type="binding site" evidence="2">
    <location>
        <position position="134"/>
    </location>
    <ligand>
        <name>a divalent metal cation</name>
        <dbReference type="ChEBI" id="CHEBI:60240"/>
        <note>catalytic</note>
    </ligand>
</feature>
<dbReference type="InterPro" id="IPR004360">
    <property type="entry name" value="Glyas_Fos-R_dOase_dom"/>
</dbReference>
<keyword evidence="4" id="KW-0413">Isomerase</keyword>
<dbReference type="Pfam" id="PF01261">
    <property type="entry name" value="AP_endonuc_2"/>
    <property type="match status" value="1"/>
</dbReference>
<dbReference type="InterPro" id="IPR029068">
    <property type="entry name" value="Glyas_Bleomycin-R_OHBP_Dase"/>
</dbReference>
<dbReference type="Proteomes" id="UP001315278">
    <property type="component" value="Unassembled WGS sequence"/>
</dbReference>
<feature type="binding site" evidence="2">
    <location>
        <position position="508"/>
    </location>
    <ligand>
        <name>Mg(2+)</name>
        <dbReference type="ChEBI" id="CHEBI:18420"/>
    </ligand>
</feature>
<dbReference type="RefSeq" id="WP_212399104.1">
    <property type="nucleotide sequence ID" value="NZ_JAFCJH010000074.1"/>
</dbReference>
<dbReference type="InterPro" id="IPR036237">
    <property type="entry name" value="Xyl_isomerase-like_sf"/>
</dbReference>
<dbReference type="HAMAP" id="MF_02238">
    <property type="entry name" value="DSD"/>
    <property type="match status" value="1"/>
</dbReference>
<comment type="cofactor">
    <cofactor evidence="2">
        <name>a divalent metal cation</name>
        <dbReference type="ChEBI" id="CHEBI:60240"/>
    </cofactor>
</comment>
<accession>A0ABS5FWH2</accession>
<dbReference type="PROSITE" id="PS51819">
    <property type="entry name" value="VOC"/>
    <property type="match status" value="2"/>
</dbReference>
<feature type="binding site" evidence="2">
    <location>
        <position position="585"/>
    </location>
    <ligand>
        <name>Mg(2+)</name>
        <dbReference type="ChEBI" id="CHEBI:18420"/>
    </ligand>
</feature>
<sequence length="620" mass="68665">MIRSIATVSIGGALDEKLRTIAAAGFRAVEIFENDFTCYDGSAREVASMCSDLGLKICALQPFRDFEGMPGNLRTQAFRRIEKKFDLMQELGTDLLLVCSNVSHASLGGIDRAADDFRELGERASARNLRVGFEALAWGRHVNDYRDAWEIVRRADHRSIGIILDSFHTLAPSFPVAAIRAIPGNRIFLVQLADAPQLDLDVLSWSRHFRCFPGQGSLAIREFMQAVDATGYKGPLSLEIFNDQFRAQSTKDFAVDGMRSLVLLDDDETRAQVAPALRTRSVVTEVVFIEFAIEPSHAAALATLFGELGFRLTGRHRSKAVERWSQGSVNLLINSSPDSFAKSHTVTHGSGVCAIGLEIADVPTMMNRAEAIQAAAFRQPVGPGELTIPAIRGVGGSLLYFLAPGSSNWNIDFLPIESNSDTGMLRRVDHISQSMRFEEMLSWEQFYTALFEVDRSPQLEIADPLGLVKSQVLQSKDGSLRLVLNASTASQTMSSRFLSEFFGAGVQHIAFTCDDIFKATSAMRAAGATFLKIPDNYYDDIDSRFDLDPALLKSMKENAILYDRDDVGDFFQIYTHAFEDRFFFEIVQRRGYKGFGAPNAGIRLAAQTREAKPRSMPRLS</sequence>
<evidence type="ECO:0000259" key="3">
    <source>
        <dbReference type="PROSITE" id="PS51819"/>
    </source>
</evidence>
<keyword evidence="5" id="KW-1185">Reference proteome</keyword>
<dbReference type="SUPFAM" id="SSF51658">
    <property type="entry name" value="Xylose isomerase-like"/>
    <property type="match status" value="1"/>
</dbReference>
<dbReference type="GO" id="GO:0016853">
    <property type="term" value="F:isomerase activity"/>
    <property type="evidence" value="ECO:0007669"/>
    <property type="project" value="UniProtKB-KW"/>
</dbReference>
<dbReference type="SUPFAM" id="SSF54593">
    <property type="entry name" value="Glyoxalase/Bleomycin resistance protein/Dihydroxybiphenyl dioxygenase"/>
    <property type="match status" value="1"/>
</dbReference>
<feature type="domain" description="VOC" evidence="3">
    <location>
        <begin position="285"/>
        <end position="404"/>
    </location>
</feature>
<proteinExistence type="inferred from homology"/>
<dbReference type="InterPro" id="IPR041735">
    <property type="entry name" value="4OHPhenylPyrv_dOase_C"/>
</dbReference>
<dbReference type="InterPro" id="IPR037523">
    <property type="entry name" value="VOC_core"/>
</dbReference>
<dbReference type="InterPro" id="IPR041736">
    <property type="entry name" value="4OHPhenylPyrv_dOase_N"/>
</dbReference>
<feature type="domain" description="VOC" evidence="3">
    <location>
        <begin position="427"/>
        <end position="576"/>
    </location>
</feature>
<evidence type="ECO:0000313" key="5">
    <source>
        <dbReference type="Proteomes" id="UP001315278"/>
    </source>
</evidence>
<evidence type="ECO:0000313" key="4">
    <source>
        <dbReference type="EMBL" id="MBR0801202.1"/>
    </source>
</evidence>
<protein>
    <recommendedName>
        <fullName evidence="2">3-dehydroshikimate dehydratase</fullName>
        <shortName evidence="2">DSD</shortName>
        <ecNumber evidence="2">4.2.1.118</ecNumber>
    </recommendedName>
</protein>
<comment type="function">
    <text evidence="2">Catalyzes the conversion of 3-dehydroshikimate to protocatechuate (3,4-dihydroxybenzoate), a common intermediate of quinate and shikimate degradation pathways.</text>
</comment>
<feature type="binding site" evidence="2">
    <location>
        <position position="191"/>
    </location>
    <ligand>
        <name>a divalent metal cation</name>
        <dbReference type="ChEBI" id="CHEBI:60240"/>
        <note>catalytic</note>
    </ligand>
</feature>
<comment type="pathway">
    <text evidence="2">Aromatic compound metabolism; 3,4-dihydroxybenzoate biosynthesis.</text>
</comment>
<feature type="binding site" evidence="2">
    <location>
        <position position="430"/>
    </location>
    <ligand>
        <name>Mg(2+)</name>
        <dbReference type="ChEBI" id="CHEBI:18420"/>
    </ligand>
</feature>
<feature type="binding site" evidence="2">
    <location>
        <position position="165"/>
    </location>
    <ligand>
        <name>a divalent metal cation</name>
        <dbReference type="ChEBI" id="CHEBI:60240"/>
        <note>catalytic</note>
    </ligand>
</feature>
<dbReference type="PANTHER" id="PTHR12110:SF21">
    <property type="entry name" value="XYLOSE ISOMERASE-LIKE TIM BARREL DOMAIN-CONTAINING PROTEIN"/>
    <property type="match status" value="1"/>
</dbReference>
<gene>
    <name evidence="4" type="ORF">JQ615_38200</name>
</gene>
<dbReference type="Pfam" id="PF00903">
    <property type="entry name" value="Glyoxalase"/>
    <property type="match status" value="1"/>
</dbReference>
<keyword evidence="1 2" id="KW-0479">Metal-binding</keyword>
<organism evidence="4 5">
    <name type="scientific">Bradyrhizobium jicamae</name>
    <dbReference type="NCBI Taxonomy" id="280332"/>
    <lineage>
        <taxon>Bacteria</taxon>
        <taxon>Pseudomonadati</taxon>
        <taxon>Pseudomonadota</taxon>
        <taxon>Alphaproteobacteria</taxon>
        <taxon>Hyphomicrobiales</taxon>
        <taxon>Nitrobacteraceae</taxon>
        <taxon>Bradyrhizobium</taxon>
    </lineage>
</organism>
<dbReference type="Gene3D" id="3.10.180.10">
    <property type="entry name" value="2,3-Dihydroxybiphenyl 1,2-Dioxygenase, domain 1"/>
    <property type="match status" value="2"/>
</dbReference>
<comment type="caution">
    <text evidence="4">The sequence shown here is derived from an EMBL/GenBank/DDBJ whole genome shotgun (WGS) entry which is preliminary data.</text>
</comment>
<reference evidence="5" key="1">
    <citation type="journal article" date="2021" name="ISME J.">
        <title>Evolutionary origin and ecological implication of a unique nif island in free-living Bradyrhizobium lineages.</title>
        <authorList>
            <person name="Tao J."/>
        </authorList>
    </citation>
    <scope>NUCLEOTIDE SEQUENCE [LARGE SCALE GENOMIC DNA]</scope>
    <source>
        <strain evidence="5">SZCCT0434</strain>
    </source>
</reference>
<dbReference type="InterPro" id="IPR013022">
    <property type="entry name" value="Xyl_isomerase-like_TIM-brl"/>
</dbReference>
<dbReference type="Pfam" id="PF14696">
    <property type="entry name" value="Glyoxalase_5"/>
    <property type="match status" value="1"/>
</dbReference>
<dbReference type="CDD" id="cd07250">
    <property type="entry name" value="HPPD_C_like"/>
    <property type="match status" value="1"/>
</dbReference>
<dbReference type="PANTHER" id="PTHR12110">
    <property type="entry name" value="HYDROXYPYRUVATE ISOMERASE"/>
    <property type="match status" value="1"/>
</dbReference>
<name>A0ABS5FWH2_9BRAD</name>
<dbReference type="InterPro" id="IPR050312">
    <property type="entry name" value="IolE/XylAMocC-like"/>
</dbReference>
<feature type="binding site" evidence="2">
    <location>
        <position position="239"/>
    </location>
    <ligand>
        <name>a divalent metal cation</name>
        <dbReference type="ChEBI" id="CHEBI:60240"/>
        <note>catalytic</note>
    </ligand>
</feature>
<comment type="similarity">
    <text evidence="2">Belongs to the bacterial two-domain DSD family.</text>
</comment>
<dbReference type="EMBL" id="JAFCJH010000074">
    <property type="protein sequence ID" value="MBR0801202.1"/>
    <property type="molecule type" value="Genomic_DNA"/>
</dbReference>
<evidence type="ECO:0000256" key="2">
    <source>
        <dbReference type="HAMAP-Rule" id="MF_02238"/>
    </source>
</evidence>
<comment type="catalytic activity">
    <reaction evidence="2">
        <text>3-dehydroshikimate = 3,4-dihydroxybenzoate + H2O</text>
        <dbReference type="Rhea" id="RHEA:24848"/>
        <dbReference type="ChEBI" id="CHEBI:15377"/>
        <dbReference type="ChEBI" id="CHEBI:16630"/>
        <dbReference type="ChEBI" id="CHEBI:36241"/>
        <dbReference type="EC" id="4.2.1.118"/>
    </reaction>
</comment>
<dbReference type="CDD" id="cd08342">
    <property type="entry name" value="HPPD_N_like"/>
    <property type="match status" value="1"/>
</dbReference>
<dbReference type="InterPro" id="IPR043700">
    <property type="entry name" value="DSD"/>
</dbReference>